<name>A0A3L6G2B7_MAIZE</name>
<proteinExistence type="predicted"/>
<comment type="caution">
    <text evidence="2">The sequence shown here is derived from an EMBL/GenBank/DDBJ whole genome shotgun (WGS) entry which is preliminary data.</text>
</comment>
<dbReference type="Proteomes" id="UP000251960">
    <property type="component" value="Chromosome 2"/>
</dbReference>
<feature type="region of interest" description="Disordered" evidence="1">
    <location>
        <begin position="1"/>
        <end position="46"/>
    </location>
</feature>
<reference evidence="2 3" key="1">
    <citation type="journal article" date="2018" name="Nat. Genet.">
        <title>Extensive intraspecific gene order and gene structural variations between Mo17 and other maize genomes.</title>
        <authorList>
            <person name="Sun S."/>
            <person name="Zhou Y."/>
            <person name="Chen J."/>
            <person name="Shi J."/>
            <person name="Zhao H."/>
            <person name="Zhao H."/>
            <person name="Song W."/>
            <person name="Zhang M."/>
            <person name="Cui Y."/>
            <person name="Dong X."/>
            <person name="Liu H."/>
            <person name="Ma X."/>
            <person name="Jiao Y."/>
            <person name="Wang B."/>
            <person name="Wei X."/>
            <person name="Stein J.C."/>
            <person name="Glaubitz J.C."/>
            <person name="Lu F."/>
            <person name="Yu G."/>
            <person name="Liang C."/>
            <person name="Fengler K."/>
            <person name="Li B."/>
            <person name="Rafalski A."/>
            <person name="Schnable P.S."/>
            <person name="Ware D.H."/>
            <person name="Buckler E.S."/>
            <person name="Lai J."/>
        </authorList>
    </citation>
    <scope>NUCLEOTIDE SEQUENCE [LARGE SCALE GENOMIC DNA]</scope>
    <source>
        <strain evidence="3">cv. Missouri 17</strain>
        <tissue evidence="2">Seedling</tissue>
    </source>
</reference>
<evidence type="ECO:0000313" key="2">
    <source>
        <dbReference type="EMBL" id="PWZ41269.1"/>
    </source>
</evidence>
<evidence type="ECO:0000313" key="3">
    <source>
        <dbReference type="Proteomes" id="UP000251960"/>
    </source>
</evidence>
<dbReference type="EMBL" id="NCVQ01000003">
    <property type="protein sequence ID" value="PWZ41269.1"/>
    <property type="molecule type" value="Genomic_DNA"/>
</dbReference>
<gene>
    <name evidence="2" type="ORF">Zm00014a_031271</name>
</gene>
<protein>
    <submittedName>
        <fullName evidence="2">Uncharacterized protein</fullName>
    </submittedName>
</protein>
<accession>A0A3L6G2B7</accession>
<dbReference type="AlphaFoldDB" id="A0A3L6G2B7"/>
<organism evidence="2 3">
    <name type="scientific">Zea mays</name>
    <name type="common">Maize</name>
    <dbReference type="NCBI Taxonomy" id="4577"/>
    <lineage>
        <taxon>Eukaryota</taxon>
        <taxon>Viridiplantae</taxon>
        <taxon>Streptophyta</taxon>
        <taxon>Embryophyta</taxon>
        <taxon>Tracheophyta</taxon>
        <taxon>Spermatophyta</taxon>
        <taxon>Magnoliopsida</taxon>
        <taxon>Liliopsida</taxon>
        <taxon>Poales</taxon>
        <taxon>Poaceae</taxon>
        <taxon>PACMAD clade</taxon>
        <taxon>Panicoideae</taxon>
        <taxon>Andropogonodae</taxon>
        <taxon>Andropogoneae</taxon>
        <taxon>Tripsacinae</taxon>
        <taxon>Zea</taxon>
    </lineage>
</organism>
<evidence type="ECO:0000256" key="1">
    <source>
        <dbReference type="SAM" id="MobiDB-lite"/>
    </source>
</evidence>
<sequence length="109" mass="11885">MIGAVLPTPGAGRTRMSREPRSKEKLRRSRRLAGLSADSAHIRPGRPKKNVLKALKISDGSDLLSQKALDAYTKLFLEPLNQEQVRALAALFGWTVPDLEAPAPLQLGC</sequence>